<keyword evidence="4" id="KW-0808">Transferase</keyword>
<dbReference type="EMBL" id="KZ819308">
    <property type="protein sequence ID" value="PWN94940.1"/>
    <property type="molecule type" value="Genomic_DNA"/>
</dbReference>
<evidence type="ECO:0000256" key="5">
    <source>
        <dbReference type="ARBA" id="ARBA00022692"/>
    </source>
</evidence>
<gene>
    <name evidence="9" type="ORF">FA09DRAFT_347306</name>
</gene>
<comment type="pathway">
    <text evidence="2">Secondary metabolite biosynthesis.</text>
</comment>
<dbReference type="GeneID" id="37272345"/>
<evidence type="ECO:0000259" key="8">
    <source>
        <dbReference type="Pfam" id="PF13813"/>
    </source>
</evidence>
<keyword evidence="6" id="KW-1133">Transmembrane helix</keyword>
<dbReference type="Pfam" id="PF13813">
    <property type="entry name" value="MBOAT_2"/>
    <property type="match status" value="1"/>
</dbReference>
<accession>A0A316YZQ8</accession>
<dbReference type="GO" id="GO:0006629">
    <property type="term" value="P:lipid metabolic process"/>
    <property type="evidence" value="ECO:0007669"/>
    <property type="project" value="InterPro"/>
</dbReference>
<keyword evidence="7" id="KW-0472">Membrane</keyword>
<protein>
    <recommendedName>
        <fullName evidence="8">Wax synthase domain-containing protein</fullName>
    </recommendedName>
</protein>
<dbReference type="RefSeq" id="XP_025595219.1">
    <property type="nucleotide sequence ID" value="XM_025744801.1"/>
</dbReference>
<evidence type="ECO:0000256" key="2">
    <source>
        <dbReference type="ARBA" id="ARBA00005179"/>
    </source>
</evidence>
<dbReference type="OrthoDB" id="1077582at2759"/>
<comment type="similarity">
    <text evidence="3">Belongs to the wax synthase family.</text>
</comment>
<evidence type="ECO:0000256" key="3">
    <source>
        <dbReference type="ARBA" id="ARBA00007282"/>
    </source>
</evidence>
<dbReference type="Proteomes" id="UP000245946">
    <property type="component" value="Unassembled WGS sequence"/>
</dbReference>
<dbReference type="GO" id="GO:0016020">
    <property type="term" value="C:membrane"/>
    <property type="evidence" value="ECO:0007669"/>
    <property type="project" value="UniProtKB-SubCell"/>
</dbReference>
<proteinExistence type="inferred from homology"/>
<evidence type="ECO:0000256" key="6">
    <source>
        <dbReference type="ARBA" id="ARBA00022989"/>
    </source>
</evidence>
<dbReference type="AlphaFoldDB" id="A0A316YZQ8"/>
<evidence type="ECO:0000313" key="9">
    <source>
        <dbReference type="EMBL" id="PWN94940.1"/>
    </source>
</evidence>
<dbReference type="PANTHER" id="PTHR31595">
    <property type="entry name" value="LONG-CHAIN-ALCOHOL O-FATTY-ACYLTRANSFERASE 3-RELATED"/>
    <property type="match status" value="1"/>
</dbReference>
<evidence type="ECO:0000256" key="1">
    <source>
        <dbReference type="ARBA" id="ARBA00004141"/>
    </source>
</evidence>
<dbReference type="InterPro" id="IPR032805">
    <property type="entry name" value="Wax_synthase_dom"/>
</dbReference>
<dbReference type="PANTHER" id="PTHR31595:SF57">
    <property type="entry name" value="OS04G0481900 PROTEIN"/>
    <property type="match status" value="1"/>
</dbReference>
<keyword evidence="5" id="KW-0812">Transmembrane</keyword>
<evidence type="ECO:0000256" key="4">
    <source>
        <dbReference type="ARBA" id="ARBA00022679"/>
    </source>
</evidence>
<name>A0A316YZQ8_9BASI</name>
<keyword evidence="10" id="KW-1185">Reference proteome</keyword>
<evidence type="ECO:0000313" key="10">
    <source>
        <dbReference type="Proteomes" id="UP000245946"/>
    </source>
</evidence>
<dbReference type="STRING" id="58919.A0A316YZQ8"/>
<dbReference type="GO" id="GO:0008374">
    <property type="term" value="F:O-acyltransferase activity"/>
    <property type="evidence" value="ECO:0007669"/>
    <property type="project" value="InterPro"/>
</dbReference>
<evidence type="ECO:0000256" key="7">
    <source>
        <dbReference type="ARBA" id="ARBA00023136"/>
    </source>
</evidence>
<comment type="subcellular location">
    <subcellularLocation>
        <location evidence="1">Membrane</location>
        <topology evidence="1">Multi-pass membrane protein</topology>
    </subcellularLocation>
</comment>
<dbReference type="InterPro" id="IPR044851">
    <property type="entry name" value="Wax_synthase"/>
</dbReference>
<organism evidence="9 10">
    <name type="scientific">Tilletiopsis washingtonensis</name>
    <dbReference type="NCBI Taxonomy" id="58919"/>
    <lineage>
        <taxon>Eukaryota</taxon>
        <taxon>Fungi</taxon>
        <taxon>Dikarya</taxon>
        <taxon>Basidiomycota</taxon>
        <taxon>Ustilaginomycotina</taxon>
        <taxon>Exobasidiomycetes</taxon>
        <taxon>Entylomatales</taxon>
        <taxon>Entylomatales incertae sedis</taxon>
        <taxon>Tilletiopsis</taxon>
    </lineage>
</organism>
<reference evidence="9 10" key="1">
    <citation type="journal article" date="2018" name="Mol. Biol. Evol.">
        <title>Broad Genomic Sampling Reveals a Smut Pathogenic Ancestry of the Fungal Clade Ustilaginomycotina.</title>
        <authorList>
            <person name="Kijpornyongpan T."/>
            <person name="Mondo S.J."/>
            <person name="Barry K."/>
            <person name="Sandor L."/>
            <person name="Lee J."/>
            <person name="Lipzen A."/>
            <person name="Pangilinan J."/>
            <person name="LaButti K."/>
            <person name="Hainaut M."/>
            <person name="Henrissat B."/>
            <person name="Grigoriev I.V."/>
            <person name="Spatafora J.W."/>
            <person name="Aime M.C."/>
        </authorList>
    </citation>
    <scope>NUCLEOTIDE SEQUENCE [LARGE SCALE GENOMIC DNA]</scope>
    <source>
        <strain evidence="9 10">MCA 4186</strain>
    </source>
</reference>
<sequence length="421" mass="46510">MDVDSPTGPSGLHALARWFLPHASERQMHSTQSLLFTLLLPSLLQLPIGWHLLHYPQHRLPRLIMLPFVVLTAIRCGFSGHVEYTTQSWLNLDLGISAFFTSIRAIWLATKTEAPKYIANDGKPAQPLLLELIGTMRFAGFDIGVPSASEPRWDFIVNRLITSAWCYIGWDILDVAVKHPLVNPATHLGIGSLKICREGPLGLFAEALVFLSVGSIFVYLSIQGSCAFISAISALFVPSTQASWGDLPYIFPLKADSVRALWSTHWHDLFRIMFLDLAFKPTASLARRLGLPRKAQKALGVLAVFTLSGLMHEAGIEGMSWGHADQGWGAGVEGWSYATTKFFVLQGVGVILEDVLQETTGMKVQGWAGRIWAFTWVMGTGWPMIDVWLRHGIIPACPTSWQLSKPLVNAVLSALATWRTS</sequence>
<feature type="domain" description="Wax synthase" evidence="8">
    <location>
        <begin position="252"/>
        <end position="316"/>
    </location>
</feature>